<feature type="chain" id="PRO_5002336199" evidence="2">
    <location>
        <begin position="20"/>
        <end position="799"/>
    </location>
</feature>
<name>A0A0D8Y416_DICVI</name>
<dbReference type="STRING" id="29172.A0A0D8Y416"/>
<feature type="transmembrane region" description="Helical" evidence="1">
    <location>
        <begin position="334"/>
        <end position="359"/>
    </location>
</feature>
<dbReference type="PANTHER" id="PTHR13800:SF41">
    <property type="entry name" value="PROTEIN CED-11"/>
    <property type="match status" value="1"/>
</dbReference>
<keyword evidence="2" id="KW-0732">Signal</keyword>
<dbReference type="InterPro" id="IPR050927">
    <property type="entry name" value="TRPM"/>
</dbReference>
<proteinExistence type="predicted"/>
<dbReference type="EMBL" id="KN716198">
    <property type="protein sequence ID" value="KJH50729.1"/>
    <property type="molecule type" value="Genomic_DNA"/>
</dbReference>
<protein>
    <submittedName>
        <fullName evidence="3">Uncharacterized protein</fullName>
    </submittedName>
</protein>
<sequence>MNNFQIWSLLLHCPTVVQCLCTFTDQPVVSSLVLSRLAKSLAHESHDWYFYEDSLLKLSETLSKSAVAVVDSVHRSAPNKAYQLLCQPLDNFHGATLSQLAYQPSSYYQFDGGYAYATPISPVKMLLIENHLQSLFSISADIRKKARAVSAYSVVSGRSEVLSAVAGAYSVPQLAFTEPATPQSMVFPTNVEDVDGEDTLMNTVYPARVMSACFLLYWCYATIFIYIPLSEVFGPTVVRVKLMILRDFTNFLILVALVMSSSAAAIHAVLYPDRDISISVARSSLSWVWLSLFTTDLSNLKESDTCKKAFLGPSTSYCSFVGEYSNTSCPSQSVAGYIVILEYFVLLKLILWPVLFAFFAKTAKTVDEEADKIWKFQIHRPPLPPPLTPLFFICMACSCAGAEVGDMMSNHPDHPDVDHHRDRTRSTVRFGSVYHKASISAKKTEFVNAFWRQLMIERWRDEAHVKNNLSMKYDIKSIQKHLRILLLSSSYSATGHHSKCKMDFVPYADTDVKRLAVAPSERSWEILLPRYSPPFYCRPVEDFSSENAKYVEIATGQNVAELRHIWRTRQALDSGRDWLLSAAGYPLNPRGRRGMSFDSLIGIISASSILIVFILGIAGRGSHPRFGANKRCYYIILIGTVRSQCEVCWLKTSRSSYDDFILVLLDTNHNLPNNYHYENGTKDEYLASLLRTIGVAESDAQVKLKLFSTRQPRCSFVDSSDSVATTDTNPLHIATLTVEQDIDTDHAWTEQDLWAIVLKNRKVLSSIVGYSWHSVNSLTSLSTIHQETVLKVLKAYDIV</sequence>
<dbReference type="AlphaFoldDB" id="A0A0D8Y416"/>
<evidence type="ECO:0000256" key="2">
    <source>
        <dbReference type="SAM" id="SignalP"/>
    </source>
</evidence>
<feature type="transmembrane region" description="Helical" evidence="1">
    <location>
        <begin position="600"/>
        <end position="619"/>
    </location>
</feature>
<keyword evidence="1" id="KW-0472">Membrane</keyword>
<feature type="transmembrane region" description="Helical" evidence="1">
    <location>
        <begin position="209"/>
        <end position="227"/>
    </location>
</feature>
<organism evidence="3 4">
    <name type="scientific">Dictyocaulus viviparus</name>
    <name type="common">Bovine lungworm</name>
    <dbReference type="NCBI Taxonomy" id="29172"/>
    <lineage>
        <taxon>Eukaryota</taxon>
        <taxon>Metazoa</taxon>
        <taxon>Ecdysozoa</taxon>
        <taxon>Nematoda</taxon>
        <taxon>Chromadorea</taxon>
        <taxon>Rhabditida</taxon>
        <taxon>Rhabditina</taxon>
        <taxon>Rhabditomorpha</taxon>
        <taxon>Strongyloidea</taxon>
        <taxon>Metastrongylidae</taxon>
        <taxon>Dictyocaulus</taxon>
    </lineage>
</organism>
<dbReference type="GO" id="GO:0030001">
    <property type="term" value="P:metal ion transport"/>
    <property type="evidence" value="ECO:0007669"/>
    <property type="project" value="TreeGrafter"/>
</dbReference>
<dbReference type="OrthoDB" id="10056930at2759"/>
<reference evidence="4" key="2">
    <citation type="journal article" date="2016" name="Sci. Rep.">
        <title>Dictyocaulus viviparus genome, variome and transcriptome elucidate lungworm biology and support future intervention.</title>
        <authorList>
            <person name="McNulty S.N."/>
            <person name="Strube C."/>
            <person name="Rosa B.A."/>
            <person name="Martin J.C."/>
            <person name="Tyagi R."/>
            <person name="Choi Y.J."/>
            <person name="Wang Q."/>
            <person name="Hallsworth Pepin K."/>
            <person name="Zhang X."/>
            <person name="Ozersky P."/>
            <person name="Wilson R.K."/>
            <person name="Sternberg P.W."/>
            <person name="Gasser R.B."/>
            <person name="Mitreva M."/>
        </authorList>
    </citation>
    <scope>NUCLEOTIDE SEQUENCE [LARGE SCALE GENOMIC DNA]</scope>
    <source>
        <strain evidence="4">HannoverDv2000</strain>
    </source>
</reference>
<dbReference type="Proteomes" id="UP000053766">
    <property type="component" value="Unassembled WGS sequence"/>
</dbReference>
<dbReference type="GO" id="GO:0005261">
    <property type="term" value="F:monoatomic cation channel activity"/>
    <property type="evidence" value="ECO:0007669"/>
    <property type="project" value="TreeGrafter"/>
</dbReference>
<feature type="transmembrane region" description="Helical" evidence="1">
    <location>
        <begin position="248"/>
        <end position="270"/>
    </location>
</feature>
<keyword evidence="1" id="KW-0812">Transmembrane</keyword>
<reference evidence="3 4" key="1">
    <citation type="submission" date="2013-11" db="EMBL/GenBank/DDBJ databases">
        <title>Draft genome of the bovine lungworm Dictyocaulus viviparus.</title>
        <authorList>
            <person name="Mitreva M."/>
        </authorList>
    </citation>
    <scope>NUCLEOTIDE SEQUENCE [LARGE SCALE GENOMIC DNA]</scope>
    <source>
        <strain evidence="3 4">HannoverDv2000</strain>
    </source>
</reference>
<feature type="signal peptide" evidence="2">
    <location>
        <begin position="1"/>
        <end position="19"/>
    </location>
</feature>
<evidence type="ECO:0000256" key="1">
    <source>
        <dbReference type="SAM" id="Phobius"/>
    </source>
</evidence>
<accession>A0A0D8Y416</accession>
<gene>
    <name evidence="3" type="ORF">DICVIV_03075</name>
</gene>
<dbReference type="PANTHER" id="PTHR13800">
    <property type="entry name" value="TRANSIENT RECEPTOR POTENTIAL CATION CHANNEL, SUBFAMILY M, MEMBER 6"/>
    <property type="match status" value="1"/>
</dbReference>
<keyword evidence="4" id="KW-1185">Reference proteome</keyword>
<dbReference type="GO" id="GO:0005886">
    <property type="term" value="C:plasma membrane"/>
    <property type="evidence" value="ECO:0007669"/>
    <property type="project" value="TreeGrafter"/>
</dbReference>
<evidence type="ECO:0000313" key="4">
    <source>
        <dbReference type="Proteomes" id="UP000053766"/>
    </source>
</evidence>
<evidence type="ECO:0000313" key="3">
    <source>
        <dbReference type="EMBL" id="KJH50729.1"/>
    </source>
</evidence>
<keyword evidence="1" id="KW-1133">Transmembrane helix</keyword>